<dbReference type="EMBL" id="GBRH01176414">
    <property type="protein sequence ID" value="JAE21482.1"/>
    <property type="molecule type" value="Transcribed_RNA"/>
</dbReference>
<accession>A0A0A9GAG8</accession>
<evidence type="ECO:0000256" key="1">
    <source>
        <dbReference type="SAM" id="SignalP"/>
    </source>
</evidence>
<name>A0A0A9GAG8_ARUDO</name>
<keyword evidence="1" id="KW-0732">Signal</keyword>
<sequence length="55" mass="6248">MRATMPLLILCLSSHSSINGHDHWVATVHCTWLETFCSQVPELLILKRLINGLTF</sequence>
<dbReference type="AlphaFoldDB" id="A0A0A9GAG8"/>
<reference evidence="2" key="2">
    <citation type="journal article" date="2015" name="Data Brief">
        <title>Shoot transcriptome of the giant reed, Arundo donax.</title>
        <authorList>
            <person name="Barrero R.A."/>
            <person name="Guerrero F.D."/>
            <person name="Moolhuijzen P."/>
            <person name="Goolsby J.A."/>
            <person name="Tidwell J."/>
            <person name="Bellgard S.E."/>
            <person name="Bellgard M.I."/>
        </authorList>
    </citation>
    <scope>NUCLEOTIDE SEQUENCE</scope>
    <source>
        <tissue evidence="2">Shoot tissue taken approximately 20 cm above the soil surface</tissue>
    </source>
</reference>
<feature type="chain" id="PRO_5002062511" evidence="1">
    <location>
        <begin position="21"/>
        <end position="55"/>
    </location>
</feature>
<proteinExistence type="predicted"/>
<protein>
    <submittedName>
        <fullName evidence="2">Clathrin heavy chain, putative</fullName>
    </submittedName>
</protein>
<reference evidence="2" key="1">
    <citation type="submission" date="2014-09" db="EMBL/GenBank/DDBJ databases">
        <authorList>
            <person name="Magalhaes I.L.F."/>
            <person name="Oliveira U."/>
            <person name="Santos F.R."/>
            <person name="Vidigal T.H.D.A."/>
            <person name="Brescovit A.D."/>
            <person name="Santos A.J."/>
        </authorList>
    </citation>
    <scope>NUCLEOTIDE SEQUENCE</scope>
    <source>
        <tissue evidence="2">Shoot tissue taken approximately 20 cm above the soil surface</tissue>
    </source>
</reference>
<evidence type="ECO:0000313" key="2">
    <source>
        <dbReference type="EMBL" id="JAE21482.1"/>
    </source>
</evidence>
<organism evidence="2">
    <name type="scientific">Arundo donax</name>
    <name type="common">Giant reed</name>
    <name type="synonym">Donax arundinaceus</name>
    <dbReference type="NCBI Taxonomy" id="35708"/>
    <lineage>
        <taxon>Eukaryota</taxon>
        <taxon>Viridiplantae</taxon>
        <taxon>Streptophyta</taxon>
        <taxon>Embryophyta</taxon>
        <taxon>Tracheophyta</taxon>
        <taxon>Spermatophyta</taxon>
        <taxon>Magnoliopsida</taxon>
        <taxon>Liliopsida</taxon>
        <taxon>Poales</taxon>
        <taxon>Poaceae</taxon>
        <taxon>PACMAD clade</taxon>
        <taxon>Arundinoideae</taxon>
        <taxon>Arundineae</taxon>
        <taxon>Arundo</taxon>
    </lineage>
</organism>
<feature type="signal peptide" evidence="1">
    <location>
        <begin position="1"/>
        <end position="20"/>
    </location>
</feature>